<evidence type="ECO:0000313" key="7">
    <source>
        <dbReference type="EMBL" id="OGC48263.1"/>
    </source>
</evidence>
<dbReference type="AlphaFoldDB" id="A0A1F4UVP0"/>
<gene>
    <name evidence="7" type="ORF">A2W32_03545</name>
</gene>
<dbReference type="InterPro" id="IPR037038">
    <property type="entry name" value="HepT-like_sf"/>
</dbReference>
<dbReference type="STRING" id="1802610.A2W32_03545"/>
<protein>
    <recommendedName>
        <fullName evidence="9">DUF86 domain-containing protein</fullName>
    </recommendedName>
</protein>
<evidence type="ECO:0000256" key="2">
    <source>
        <dbReference type="ARBA" id="ARBA00022649"/>
    </source>
</evidence>
<dbReference type="Proteomes" id="UP000177371">
    <property type="component" value="Unassembled WGS sequence"/>
</dbReference>
<evidence type="ECO:0000256" key="3">
    <source>
        <dbReference type="ARBA" id="ARBA00022722"/>
    </source>
</evidence>
<dbReference type="Pfam" id="PF01934">
    <property type="entry name" value="HepT-like"/>
    <property type="match status" value="1"/>
</dbReference>
<dbReference type="InterPro" id="IPR008201">
    <property type="entry name" value="HepT-like"/>
</dbReference>
<keyword evidence="5" id="KW-0378">Hydrolase</keyword>
<dbReference type="GO" id="GO:0004540">
    <property type="term" value="F:RNA nuclease activity"/>
    <property type="evidence" value="ECO:0007669"/>
    <property type="project" value="InterPro"/>
</dbReference>
<dbReference type="EMBL" id="MEUT01000071">
    <property type="protein sequence ID" value="OGC48263.1"/>
    <property type="molecule type" value="Genomic_DNA"/>
</dbReference>
<name>A0A1F4UVP0_UNCKA</name>
<keyword evidence="1" id="KW-0597">Phosphoprotein</keyword>
<evidence type="ECO:0000256" key="5">
    <source>
        <dbReference type="ARBA" id="ARBA00022801"/>
    </source>
</evidence>
<comment type="caution">
    <text evidence="7">The sequence shown here is derived from an EMBL/GenBank/DDBJ whole genome shotgun (WGS) entry which is preliminary data.</text>
</comment>
<dbReference type="PANTHER" id="PTHR34139:SF1">
    <property type="entry name" value="RNASE MJ1380-RELATED"/>
    <property type="match status" value="1"/>
</dbReference>
<dbReference type="GO" id="GO:0110001">
    <property type="term" value="C:toxin-antitoxin complex"/>
    <property type="evidence" value="ECO:0007669"/>
    <property type="project" value="InterPro"/>
</dbReference>
<sequence>MRKNKNNLPYLKDILEAINSIELYLQDAPNMEEFIRGKGLYQDAIVRNIEIIGEAAKNINDALKERYPNIPWKQMAGMRDKIVHEYANVDWEEVWRVATEDIKELKPFIESVIQNEE</sequence>
<proteinExistence type="inferred from homology"/>
<evidence type="ECO:0008006" key="9">
    <source>
        <dbReference type="Google" id="ProtNLM"/>
    </source>
</evidence>
<evidence type="ECO:0000256" key="4">
    <source>
        <dbReference type="ARBA" id="ARBA00022741"/>
    </source>
</evidence>
<dbReference type="InterPro" id="IPR051813">
    <property type="entry name" value="HepT_RNase_toxin"/>
</dbReference>
<evidence type="ECO:0000256" key="1">
    <source>
        <dbReference type="ARBA" id="ARBA00022553"/>
    </source>
</evidence>
<dbReference type="Gene3D" id="1.20.120.580">
    <property type="entry name" value="bsu32300-like"/>
    <property type="match status" value="1"/>
</dbReference>
<dbReference type="GO" id="GO:0016787">
    <property type="term" value="F:hydrolase activity"/>
    <property type="evidence" value="ECO:0007669"/>
    <property type="project" value="UniProtKB-KW"/>
</dbReference>
<reference evidence="7 8" key="1">
    <citation type="journal article" date="2016" name="Nat. Commun.">
        <title>Thousands of microbial genomes shed light on interconnected biogeochemical processes in an aquifer system.</title>
        <authorList>
            <person name="Anantharaman K."/>
            <person name="Brown C.T."/>
            <person name="Hug L.A."/>
            <person name="Sharon I."/>
            <person name="Castelle C.J."/>
            <person name="Probst A.J."/>
            <person name="Thomas B.C."/>
            <person name="Singh A."/>
            <person name="Wilkins M.J."/>
            <person name="Karaoz U."/>
            <person name="Brodie E.L."/>
            <person name="Williams K.H."/>
            <person name="Hubbard S.S."/>
            <person name="Banfield J.F."/>
        </authorList>
    </citation>
    <scope>NUCLEOTIDE SEQUENCE [LARGE SCALE GENOMIC DNA]</scope>
</reference>
<evidence type="ECO:0000256" key="6">
    <source>
        <dbReference type="ARBA" id="ARBA00024207"/>
    </source>
</evidence>
<comment type="similarity">
    <text evidence="6">Belongs to the HepT RNase toxin family.</text>
</comment>
<dbReference type="PANTHER" id="PTHR34139">
    <property type="entry name" value="UPF0331 PROTEIN MJ0127"/>
    <property type="match status" value="1"/>
</dbReference>
<keyword evidence="3" id="KW-0540">Nuclease</keyword>
<accession>A0A1F4UVP0</accession>
<evidence type="ECO:0000313" key="8">
    <source>
        <dbReference type="Proteomes" id="UP000177371"/>
    </source>
</evidence>
<organism evidence="7 8">
    <name type="scientific">candidate division WWE3 bacterium RBG_16_37_10</name>
    <dbReference type="NCBI Taxonomy" id="1802610"/>
    <lineage>
        <taxon>Bacteria</taxon>
        <taxon>Katanobacteria</taxon>
    </lineage>
</organism>
<keyword evidence="2" id="KW-1277">Toxin-antitoxin system</keyword>
<dbReference type="GO" id="GO:0000166">
    <property type="term" value="F:nucleotide binding"/>
    <property type="evidence" value="ECO:0007669"/>
    <property type="project" value="UniProtKB-KW"/>
</dbReference>
<keyword evidence="4" id="KW-0547">Nucleotide-binding</keyword>